<dbReference type="Gene3D" id="3.30.420.280">
    <property type="match status" value="1"/>
</dbReference>
<feature type="region of interest" description="Disordered" evidence="1">
    <location>
        <begin position="370"/>
        <end position="394"/>
    </location>
</feature>
<dbReference type="Pfam" id="PF04466">
    <property type="entry name" value="Terminase_3"/>
    <property type="match status" value="1"/>
</dbReference>
<dbReference type="PANTHER" id="PTHR39184:SF1">
    <property type="entry name" value="PBSX PHAGE TERMINASE LARGE SUBUNIT"/>
    <property type="match status" value="1"/>
</dbReference>
<dbReference type="RefSeq" id="WP_207614908.1">
    <property type="nucleotide sequence ID" value="NZ_JAFNLL010000005.1"/>
</dbReference>
<dbReference type="Gene3D" id="3.40.50.300">
    <property type="entry name" value="P-loop containing nucleotide triphosphate hydrolases"/>
    <property type="match status" value="1"/>
</dbReference>
<sequence>MKLRKRIKLIPGGTSGGKTISILQILIDRSQSDTKPKLTSVVSESFPHLRKGAMRDFLNIMHEHNYFDPSRWSKTDFTYTFETGSQIEFFSADQPSKVRGPRRDRLYVNEANNVPQEAWEQLLFRTREDAWADWNPVTDFYMYEDYGINDEAVPASAHDDRVDVVILTYKDNEGLEPAIIEDIERKAKLNKQWGRVYAEGKRGELEGKIFTGWQIIDEIPHEARLERRGLDFGYSNDPTAIVDLYSYNGGIILDEQLYQKGMSNKQIADLIINLPSPKTLVVADSSEPKSIDELSSYGINVIPANKGQGSVLQGIQKLQDQRVSITQRSTNGIKEYRNYMWITDKDGKILNVPMDMWNHFMDATRYANETYRPSTGPPRVSKPAWVKQSKRIRR</sequence>
<dbReference type="InterPro" id="IPR035412">
    <property type="entry name" value="Terminase_L_N"/>
</dbReference>
<accession>A0A939HC48</accession>
<evidence type="ECO:0000259" key="2">
    <source>
        <dbReference type="Pfam" id="PF04466"/>
    </source>
</evidence>
<dbReference type="PANTHER" id="PTHR39184">
    <property type="match status" value="1"/>
</dbReference>
<feature type="domain" description="Phage terminase large subunit N-terminal" evidence="2">
    <location>
        <begin position="5"/>
        <end position="200"/>
    </location>
</feature>
<organism evidence="4 5">
    <name type="scientific">Arthrobacter cavernae</name>
    <dbReference type="NCBI Taxonomy" id="2817681"/>
    <lineage>
        <taxon>Bacteria</taxon>
        <taxon>Bacillati</taxon>
        <taxon>Actinomycetota</taxon>
        <taxon>Actinomycetes</taxon>
        <taxon>Micrococcales</taxon>
        <taxon>Micrococcaceae</taxon>
        <taxon>Arthrobacter</taxon>
    </lineage>
</organism>
<gene>
    <name evidence="4" type="ORF">J1902_03650</name>
</gene>
<dbReference type="Pfam" id="PF17288">
    <property type="entry name" value="Terminase_3C"/>
    <property type="match status" value="1"/>
</dbReference>
<evidence type="ECO:0000256" key="1">
    <source>
        <dbReference type="SAM" id="MobiDB-lite"/>
    </source>
</evidence>
<evidence type="ECO:0000313" key="5">
    <source>
        <dbReference type="Proteomes" id="UP000664164"/>
    </source>
</evidence>
<dbReference type="EMBL" id="JAFNLL010000005">
    <property type="protein sequence ID" value="MBO1267081.1"/>
    <property type="molecule type" value="Genomic_DNA"/>
</dbReference>
<dbReference type="InterPro" id="IPR035413">
    <property type="entry name" value="Terminase_L_C"/>
</dbReference>
<comment type="caution">
    <text evidence="4">The sequence shown here is derived from an EMBL/GenBank/DDBJ whole genome shotgun (WGS) entry which is preliminary data.</text>
</comment>
<protein>
    <submittedName>
        <fullName evidence="4">Terminase large subunit</fullName>
    </submittedName>
</protein>
<dbReference type="AlphaFoldDB" id="A0A939HC48"/>
<feature type="domain" description="Phage terminase large subunit C-terminal" evidence="3">
    <location>
        <begin position="231"/>
        <end position="367"/>
    </location>
</feature>
<reference evidence="4" key="1">
    <citation type="submission" date="2021-03" db="EMBL/GenBank/DDBJ databases">
        <title>A new species, PO-11, isolated from a karst cave deposit.</title>
        <authorList>
            <person name="Zhaoxiaoyong W."/>
        </authorList>
    </citation>
    <scope>NUCLEOTIDE SEQUENCE</scope>
    <source>
        <strain evidence="4">PO-11</strain>
    </source>
</reference>
<dbReference type="Proteomes" id="UP000664164">
    <property type="component" value="Unassembled WGS sequence"/>
</dbReference>
<proteinExistence type="predicted"/>
<evidence type="ECO:0000313" key="4">
    <source>
        <dbReference type="EMBL" id="MBO1267081.1"/>
    </source>
</evidence>
<evidence type="ECO:0000259" key="3">
    <source>
        <dbReference type="Pfam" id="PF17288"/>
    </source>
</evidence>
<keyword evidence="5" id="KW-1185">Reference proteome</keyword>
<name>A0A939HC48_9MICC</name>
<dbReference type="InterPro" id="IPR027417">
    <property type="entry name" value="P-loop_NTPase"/>
</dbReference>
<dbReference type="InterPro" id="IPR052380">
    <property type="entry name" value="Viral_DNA_packaging_terminase"/>
</dbReference>